<dbReference type="InterPro" id="IPR026341">
    <property type="entry name" value="T9SS_type_B"/>
</dbReference>
<name>A0AAE7D7A7_9BACT</name>
<dbReference type="EMBL" id="CP051205">
    <property type="protein sequence ID" value="QJB32565.1"/>
    <property type="molecule type" value="Genomic_DNA"/>
</dbReference>
<sequence length="549" mass="59969">MVTTVYLVPDRCAAQTVVNKGGLYIGNNAVVFLADHFFNEGEYYNNGQVTFRANIENNGNMAVDDKGTTILDGNIVQHIAGRQPLHFFRLNMNSGIGGVAYLLENEMGVHQELGFLNGVVETTGQGCVTFFNKSIPVGPSDKSHVFGKVKKWGNEGFAFPIGDEKYYRPATISAPQKEEEAISGEYFRRNDGAKPYDPRITDGQIGAVNPNEYWVLNREAGNTPVRVGLTWNASKGVTITASLSRLLMARWNGSKWENAGKTNVTGDSQAGSLSTVSGLQELGPFTFTEMLGKMMIGLAQVASTPRLEPDQTYTVDIKFILRNMGDLPLDSVRLTHNLANVFPFPMSIRRTGTVKHSAGEIAANQHYDGSTDVELLLALSKLAPNTEDTVSFTVNITPEGRSGTFNSTAEVTGSNGGLVVRDISNNNEVMPVGGSGAPTDYNAPTPITLQAISIRIPEGISPNGDGKNDLWVIDGLKATDQVDMKIFNRWGDVVYENPDYRNNWNGFSNRGLRVGNTLPDGTYYYVISVKDRRLPGKAQRFVGFLTLLR</sequence>
<evidence type="ECO:0000313" key="1">
    <source>
        <dbReference type="EMBL" id="QJB32565.1"/>
    </source>
</evidence>
<protein>
    <submittedName>
        <fullName evidence="1">Gliding motility-associated C-terminal domain-containing protein</fullName>
    </submittedName>
</protein>
<dbReference type="AlphaFoldDB" id="A0AAE7D7A7"/>
<gene>
    <name evidence="1" type="ORF">HF329_15030</name>
</gene>
<dbReference type="Pfam" id="PF13585">
    <property type="entry name" value="CHU_C"/>
    <property type="match status" value="1"/>
</dbReference>
<organism evidence="1 2">
    <name type="scientific">Chitinophaga oryzae</name>
    <dbReference type="NCBI Taxonomy" id="2725414"/>
    <lineage>
        <taxon>Bacteria</taxon>
        <taxon>Pseudomonadati</taxon>
        <taxon>Bacteroidota</taxon>
        <taxon>Chitinophagia</taxon>
        <taxon>Chitinophagales</taxon>
        <taxon>Chitinophagaceae</taxon>
        <taxon>Chitinophaga</taxon>
    </lineage>
</organism>
<dbReference type="NCBIfam" id="TIGR04131">
    <property type="entry name" value="Bac_Flav_CTERM"/>
    <property type="match status" value="1"/>
</dbReference>
<proteinExistence type="predicted"/>
<reference evidence="2" key="1">
    <citation type="submission" date="2020-04" db="EMBL/GenBank/DDBJ databases">
        <authorList>
            <person name="Kittiwongwattana C."/>
        </authorList>
    </citation>
    <scope>NUCLEOTIDE SEQUENCE [LARGE SCALE GENOMIC DNA]</scope>
    <source>
        <strain evidence="2">1310</strain>
    </source>
</reference>
<evidence type="ECO:0000313" key="2">
    <source>
        <dbReference type="Proteomes" id="UP000502421"/>
    </source>
</evidence>
<dbReference type="RefSeq" id="WP_168804874.1">
    <property type="nucleotide sequence ID" value="NZ_CP051205.1"/>
</dbReference>
<accession>A0AAE7D7A7</accession>
<dbReference type="Proteomes" id="UP000502421">
    <property type="component" value="Chromosome"/>
</dbReference>
<dbReference type="KEGG" id="coy:HF329_15030"/>